<name>A0A6L5XJY8_9BACT</name>
<dbReference type="GO" id="GO:0005737">
    <property type="term" value="C:cytoplasm"/>
    <property type="evidence" value="ECO:0007669"/>
    <property type="project" value="TreeGrafter"/>
</dbReference>
<dbReference type="AlphaFoldDB" id="A0A6L5XJY8"/>
<protein>
    <submittedName>
        <fullName evidence="3">Aldo/keto reductase</fullName>
    </submittedName>
</protein>
<dbReference type="Pfam" id="PF00248">
    <property type="entry name" value="Aldo_ket_red"/>
    <property type="match status" value="1"/>
</dbReference>
<sequence length="330" mass="37058">MHKRQLGQSGMEVSAIGMGCMGFSHGYGAVPPEEESIRLMRRAFELGCTFFDTAEVYGPYVNEELTGKAVAPFRKEIVLATKFSPFALPGQPEDKLSRSGVRRALEDSLRRLGTEYVDLYYQHRVPEDCPVEEVARWMGELIREGAIRGWGLSQPTEAQVRRAHAVTPLTAIQSEYSMMERMFEKDVIPACEELGIGFVPFSPLAGGFLSGKYGTDARYEGDDVRRVITRFARENVKANQPLLDLLRAYARAKEATPAQISLAWMLRKKDFIVPIPGMRREERLLENLGAADVRMTDEEFDALERALDAIPIHGNRTDEDIARLGTVRAQ</sequence>
<dbReference type="SUPFAM" id="SSF51430">
    <property type="entry name" value="NAD(P)-linked oxidoreductase"/>
    <property type="match status" value="1"/>
</dbReference>
<dbReference type="Proteomes" id="UP000477488">
    <property type="component" value="Unassembled WGS sequence"/>
</dbReference>
<dbReference type="InterPro" id="IPR050791">
    <property type="entry name" value="Aldo-Keto_reductase"/>
</dbReference>
<evidence type="ECO:0000313" key="3">
    <source>
        <dbReference type="EMBL" id="MSS27442.1"/>
    </source>
</evidence>
<proteinExistence type="predicted"/>
<comment type="caution">
    <text evidence="3">The sequence shown here is derived from an EMBL/GenBank/DDBJ whole genome shotgun (WGS) entry which is preliminary data.</text>
</comment>
<evidence type="ECO:0000259" key="2">
    <source>
        <dbReference type="Pfam" id="PF00248"/>
    </source>
</evidence>
<gene>
    <name evidence="3" type="ORF">FYJ44_05125</name>
</gene>
<dbReference type="InterPro" id="IPR036812">
    <property type="entry name" value="NAD(P)_OxRdtase_dom_sf"/>
</dbReference>
<dbReference type="EMBL" id="VUMH01000004">
    <property type="protein sequence ID" value="MSS27442.1"/>
    <property type="molecule type" value="Genomic_DNA"/>
</dbReference>
<reference evidence="3 4" key="1">
    <citation type="submission" date="2019-09" db="EMBL/GenBank/DDBJ databases">
        <title>In-depth cultivation of the pig gut microbiome towards novel bacterial diversity and tailored functional studies.</title>
        <authorList>
            <person name="Wylensek D."/>
            <person name="Hitch T.C.A."/>
            <person name="Clavel T."/>
        </authorList>
    </citation>
    <scope>NUCLEOTIDE SEQUENCE [LARGE SCALE GENOMIC DNA]</scope>
    <source>
        <strain evidence="3 4">PG-178-WT-4</strain>
    </source>
</reference>
<keyword evidence="4" id="KW-1185">Reference proteome</keyword>
<dbReference type="Gene3D" id="3.20.20.100">
    <property type="entry name" value="NADP-dependent oxidoreductase domain"/>
    <property type="match status" value="1"/>
</dbReference>
<dbReference type="InterPro" id="IPR023210">
    <property type="entry name" value="NADP_OxRdtase_dom"/>
</dbReference>
<dbReference type="CDD" id="cd19078">
    <property type="entry name" value="AKR_AKR13C1_2"/>
    <property type="match status" value="1"/>
</dbReference>
<evidence type="ECO:0000313" key="4">
    <source>
        <dbReference type="Proteomes" id="UP000477488"/>
    </source>
</evidence>
<dbReference type="PANTHER" id="PTHR43625:SF77">
    <property type="entry name" value="ALDO-KETO REDUCTASE"/>
    <property type="match status" value="1"/>
</dbReference>
<organism evidence="3 4">
    <name type="scientific">Desulfovibrio porci</name>
    <dbReference type="NCBI Taxonomy" id="2605782"/>
    <lineage>
        <taxon>Bacteria</taxon>
        <taxon>Pseudomonadati</taxon>
        <taxon>Thermodesulfobacteriota</taxon>
        <taxon>Desulfovibrionia</taxon>
        <taxon>Desulfovibrionales</taxon>
        <taxon>Desulfovibrionaceae</taxon>
        <taxon>Desulfovibrio</taxon>
    </lineage>
</organism>
<keyword evidence="1" id="KW-0560">Oxidoreductase</keyword>
<dbReference type="PANTHER" id="PTHR43625">
    <property type="entry name" value="AFLATOXIN B1 ALDEHYDE REDUCTASE"/>
    <property type="match status" value="1"/>
</dbReference>
<accession>A0A6L5XJY8</accession>
<dbReference type="RefSeq" id="WP_154509816.1">
    <property type="nucleotide sequence ID" value="NZ_JAXELC010000035.1"/>
</dbReference>
<dbReference type="GO" id="GO:0016491">
    <property type="term" value="F:oxidoreductase activity"/>
    <property type="evidence" value="ECO:0007669"/>
    <property type="project" value="UniProtKB-KW"/>
</dbReference>
<evidence type="ECO:0000256" key="1">
    <source>
        <dbReference type="ARBA" id="ARBA00023002"/>
    </source>
</evidence>
<feature type="domain" description="NADP-dependent oxidoreductase" evidence="2">
    <location>
        <begin position="16"/>
        <end position="306"/>
    </location>
</feature>